<sequence length="613" mass="73035">MKLIYESNINTSQQNISQHSQLTIKIQLFNKIESAAKTIAQVMAIENIVIRVPKIKEWSQFLIQQEQQQQNRFIKQLETKYSNNDREAELQKAKQEYQQLYLKLWNMVLQKKKELNLSLENQSDQINIQPAIDLQDLLNKFYLESIIDFHNLLKFDQKGEQLQQSIINYSKKLSQHLYFHLIKEVDPNLKLLFTFILINNTQDNQMMLKILNGYISSFIQEEKQNVTNCLNFIISLFDELSEYLNIIKQSINDRNIQVEDKLKLNEKQFEIILLILDNSNSKSKQNVLCLNLATFEIIKKLQWIYRDDCSQKFINYQQKELTKLLSKEVDCNIISDLNLVLDNLRSAKLKLLIERIIEFHRQQEKEIKLELLKFNFILPQDKETLYNIQFKNSDNLQSQLKLPKQQESDVSINSEIFSFLRILYFAAKSDLENINFDYSKKLSQLITDQIQSYETQDVPNLFVTRQRIKESLVLLLQIQKLNQNTFKELWRLAEQLRLYLERLEEFINQNTLQGQFFPSLNTILSIKNCLSNEPFDYQIEKNQILKDLSTYHSEFNQIINLIEQFRNKDELKFIQNVKQYYKQEFKQPLLLLQDKGSDQVQQAIKCIFLNINI</sequence>
<reference evidence="2" key="1">
    <citation type="submission" date="2021-01" db="EMBL/GenBank/DDBJ databases">
        <authorList>
            <consortium name="Genoscope - CEA"/>
            <person name="William W."/>
        </authorList>
    </citation>
    <scope>NUCLEOTIDE SEQUENCE</scope>
</reference>
<evidence type="ECO:0000313" key="2">
    <source>
        <dbReference type="EMBL" id="CAD8123546.1"/>
    </source>
</evidence>
<dbReference type="OrthoDB" id="312709at2759"/>
<feature type="coiled-coil region" evidence="1">
    <location>
        <begin position="74"/>
        <end position="103"/>
    </location>
</feature>
<gene>
    <name evidence="2" type="ORF">PSON_ATCC_30995.1.T1450093</name>
</gene>
<organism evidence="2 3">
    <name type="scientific">Paramecium sonneborni</name>
    <dbReference type="NCBI Taxonomy" id="65129"/>
    <lineage>
        <taxon>Eukaryota</taxon>
        <taxon>Sar</taxon>
        <taxon>Alveolata</taxon>
        <taxon>Ciliophora</taxon>
        <taxon>Intramacronucleata</taxon>
        <taxon>Oligohymenophorea</taxon>
        <taxon>Peniculida</taxon>
        <taxon>Parameciidae</taxon>
        <taxon>Paramecium</taxon>
    </lineage>
</organism>
<evidence type="ECO:0000313" key="3">
    <source>
        <dbReference type="Proteomes" id="UP000692954"/>
    </source>
</evidence>
<accession>A0A8S1R636</accession>
<keyword evidence="3" id="KW-1185">Reference proteome</keyword>
<dbReference type="Proteomes" id="UP000692954">
    <property type="component" value="Unassembled WGS sequence"/>
</dbReference>
<evidence type="ECO:0000256" key="1">
    <source>
        <dbReference type="SAM" id="Coils"/>
    </source>
</evidence>
<protein>
    <submittedName>
        <fullName evidence="2">Uncharacterized protein</fullName>
    </submittedName>
</protein>
<keyword evidence="1" id="KW-0175">Coiled coil</keyword>
<dbReference type="EMBL" id="CAJJDN010000145">
    <property type="protein sequence ID" value="CAD8123546.1"/>
    <property type="molecule type" value="Genomic_DNA"/>
</dbReference>
<name>A0A8S1R636_9CILI</name>
<comment type="caution">
    <text evidence="2">The sequence shown here is derived from an EMBL/GenBank/DDBJ whole genome shotgun (WGS) entry which is preliminary data.</text>
</comment>
<dbReference type="AlphaFoldDB" id="A0A8S1R636"/>
<proteinExistence type="predicted"/>